<comment type="caution">
    <text evidence="4">The sequence shown here is derived from an EMBL/GenBank/DDBJ whole genome shotgun (WGS) entry which is preliminary data.</text>
</comment>
<dbReference type="InterPro" id="IPR037459">
    <property type="entry name" value="RhgT-like"/>
</dbReference>
<evidence type="ECO:0000259" key="3">
    <source>
        <dbReference type="Pfam" id="PF13472"/>
    </source>
</evidence>
<dbReference type="SUPFAM" id="SSF52266">
    <property type="entry name" value="SGNH hydrolase"/>
    <property type="match status" value="1"/>
</dbReference>
<dbReference type="PANTHER" id="PTHR43695">
    <property type="entry name" value="PUTATIVE (AFU_ORTHOLOGUE AFUA_2G17250)-RELATED"/>
    <property type="match status" value="1"/>
</dbReference>
<dbReference type="GO" id="GO:0016788">
    <property type="term" value="F:hydrolase activity, acting on ester bonds"/>
    <property type="evidence" value="ECO:0007669"/>
    <property type="project" value="UniProtKB-ARBA"/>
</dbReference>
<dbReference type="AlphaFoldDB" id="A0A139SH55"/>
<dbReference type="InterPro" id="IPR013830">
    <property type="entry name" value="SGNH_hydro"/>
</dbReference>
<name>A0A139SH55_9BACT</name>
<dbReference type="Gene3D" id="3.40.50.1110">
    <property type="entry name" value="SGNH hydrolase"/>
    <property type="match status" value="1"/>
</dbReference>
<gene>
    <name evidence="4" type="ORF">AXK12_00625</name>
</gene>
<dbReference type="STRING" id="1548208.AXK12_00625"/>
<comment type="similarity">
    <text evidence="1">Belongs to the 'GDSL' lipolytic enzyme family.</text>
</comment>
<evidence type="ECO:0000256" key="1">
    <source>
        <dbReference type="ARBA" id="ARBA00008668"/>
    </source>
</evidence>
<dbReference type="RefSeq" id="WP_068713385.1">
    <property type="nucleotide sequence ID" value="NZ_LSZP01000066.1"/>
</dbReference>
<dbReference type="InterPro" id="IPR036514">
    <property type="entry name" value="SGNH_hydro_sf"/>
</dbReference>
<dbReference type="Proteomes" id="UP000071392">
    <property type="component" value="Unassembled WGS sequence"/>
</dbReference>
<keyword evidence="2" id="KW-0378">Hydrolase</keyword>
<evidence type="ECO:0000256" key="2">
    <source>
        <dbReference type="ARBA" id="ARBA00022801"/>
    </source>
</evidence>
<accession>A0A139SH55</accession>
<feature type="domain" description="SGNH hydrolase-type esterase" evidence="3">
    <location>
        <begin position="36"/>
        <end position="245"/>
    </location>
</feature>
<evidence type="ECO:0000313" key="5">
    <source>
        <dbReference type="Proteomes" id="UP000071392"/>
    </source>
</evidence>
<protein>
    <recommendedName>
        <fullName evidence="3">SGNH hydrolase-type esterase domain-containing protein</fullName>
    </recommendedName>
</protein>
<organism evidence="4 5">
    <name type="scientific">Cephaloticoccus capnophilus</name>
    <dbReference type="NCBI Taxonomy" id="1548208"/>
    <lineage>
        <taxon>Bacteria</taxon>
        <taxon>Pseudomonadati</taxon>
        <taxon>Verrucomicrobiota</taxon>
        <taxon>Opitutia</taxon>
        <taxon>Opitutales</taxon>
        <taxon>Opitutaceae</taxon>
        <taxon>Cephaloticoccus</taxon>
    </lineage>
</organism>
<dbReference type="Pfam" id="PF13472">
    <property type="entry name" value="Lipase_GDSL_2"/>
    <property type="match status" value="1"/>
</dbReference>
<dbReference type="PANTHER" id="PTHR43695:SF1">
    <property type="entry name" value="RHAMNOGALACTURONAN ACETYLESTERASE"/>
    <property type="match status" value="1"/>
</dbReference>
<reference evidence="4 5" key="1">
    <citation type="submission" date="2016-02" db="EMBL/GenBank/DDBJ databases">
        <authorList>
            <person name="Wen L."/>
            <person name="He K."/>
            <person name="Yang H."/>
        </authorList>
    </citation>
    <scope>NUCLEOTIDE SEQUENCE [LARGE SCALE GENOMIC DNA]</scope>
    <source>
        <strain evidence="4 5">CV41</strain>
    </source>
</reference>
<dbReference type="CDD" id="cd01821">
    <property type="entry name" value="Rhamnogalacturan_acetylesterase_like"/>
    <property type="match status" value="1"/>
</dbReference>
<evidence type="ECO:0000313" key="4">
    <source>
        <dbReference type="EMBL" id="KXU33898.1"/>
    </source>
</evidence>
<keyword evidence="5" id="KW-1185">Reference proteome</keyword>
<proteinExistence type="inferred from homology"/>
<dbReference type="EMBL" id="LSZP01000066">
    <property type="protein sequence ID" value="KXU33898.1"/>
    <property type="molecule type" value="Genomic_DNA"/>
</dbReference>
<sequence>MRFPAFRIVLILVALIGLCLGLLLRENDKPRILIAGDSTAQPGTRRHQVYGWGEPFADLFDPTKAKVINLARGGYSSRTYITGGLWAILLGKVRPGDLVLIQFGHNDGAPGSEGLRMEPAHLLRMPHSLPGTGEEVVEIESAATRDRERVHSFGWYLRKMVADVRARGGRPILLSPTVQNRWTEQGDIERDNPYRAWTCEVAEQAAVPFVDLAQILADDYQRRGRESVAELFSRDTLHTNTRGAAHTAALVLAGLKGLRGEAAIPDLDTLLSEKGLEILATQ</sequence>